<accession>A0A1Q9ELB2</accession>
<feature type="compositionally biased region" description="Low complexity" evidence="1">
    <location>
        <begin position="280"/>
        <end position="290"/>
    </location>
</feature>
<feature type="compositionally biased region" description="Low complexity" evidence="1">
    <location>
        <begin position="408"/>
        <end position="424"/>
    </location>
</feature>
<proteinExistence type="predicted"/>
<dbReference type="AlphaFoldDB" id="A0A1Q9ELB2"/>
<evidence type="ECO:0000313" key="3">
    <source>
        <dbReference type="Proteomes" id="UP000186817"/>
    </source>
</evidence>
<feature type="compositionally biased region" description="Polar residues" evidence="1">
    <location>
        <begin position="12"/>
        <end position="21"/>
    </location>
</feature>
<feature type="region of interest" description="Disordered" evidence="1">
    <location>
        <begin position="605"/>
        <end position="788"/>
    </location>
</feature>
<feature type="compositionally biased region" description="Low complexity" evidence="1">
    <location>
        <begin position="147"/>
        <end position="157"/>
    </location>
</feature>
<feature type="region of interest" description="Disordered" evidence="1">
    <location>
        <begin position="62"/>
        <end position="99"/>
    </location>
</feature>
<protein>
    <submittedName>
        <fullName evidence="2">Uncharacterized protein</fullName>
    </submittedName>
</protein>
<feature type="compositionally biased region" description="Polar residues" evidence="1">
    <location>
        <begin position="231"/>
        <end position="241"/>
    </location>
</feature>
<feature type="region of interest" description="Disordered" evidence="1">
    <location>
        <begin position="554"/>
        <end position="585"/>
    </location>
</feature>
<feature type="compositionally biased region" description="Low complexity" evidence="1">
    <location>
        <begin position="934"/>
        <end position="947"/>
    </location>
</feature>
<feature type="compositionally biased region" description="Polar residues" evidence="1">
    <location>
        <begin position="757"/>
        <end position="769"/>
    </location>
</feature>
<feature type="region of interest" description="Disordered" evidence="1">
    <location>
        <begin position="147"/>
        <end position="182"/>
    </location>
</feature>
<organism evidence="2 3">
    <name type="scientific">Symbiodinium microadriaticum</name>
    <name type="common">Dinoflagellate</name>
    <name type="synonym">Zooxanthella microadriatica</name>
    <dbReference type="NCBI Taxonomy" id="2951"/>
    <lineage>
        <taxon>Eukaryota</taxon>
        <taxon>Sar</taxon>
        <taxon>Alveolata</taxon>
        <taxon>Dinophyceae</taxon>
        <taxon>Suessiales</taxon>
        <taxon>Symbiodiniaceae</taxon>
        <taxon>Symbiodinium</taxon>
    </lineage>
</organism>
<keyword evidence="3" id="KW-1185">Reference proteome</keyword>
<feature type="region of interest" description="Disordered" evidence="1">
    <location>
        <begin position="929"/>
        <end position="978"/>
    </location>
</feature>
<feature type="region of interest" description="Disordered" evidence="1">
    <location>
        <begin position="805"/>
        <end position="844"/>
    </location>
</feature>
<feature type="compositionally biased region" description="Acidic residues" evidence="1">
    <location>
        <begin position="969"/>
        <end position="978"/>
    </location>
</feature>
<dbReference type="OrthoDB" id="10544575at2759"/>
<evidence type="ECO:0000256" key="1">
    <source>
        <dbReference type="SAM" id="MobiDB-lite"/>
    </source>
</evidence>
<name>A0A1Q9ELB2_SYMMI</name>
<dbReference type="OMA" id="HIHNWCT"/>
<feature type="region of interest" description="Disordered" evidence="1">
    <location>
        <begin position="872"/>
        <end position="893"/>
    </location>
</feature>
<reference evidence="2 3" key="1">
    <citation type="submission" date="2016-02" db="EMBL/GenBank/DDBJ databases">
        <title>Genome analysis of coral dinoflagellate symbionts highlights evolutionary adaptations to a symbiotic lifestyle.</title>
        <authorList>
            <person name="Aranda M."/>
            <person name="Li Y."/>
            <person name="Liew Y.J."/>
            <person name="Baumgarten S."/>
            <person name="Simakov O."/>
            <person name="Wilson M."/>
            <person name="Piel J."/>
            <person name="Ashoor H."/>
            <person name="Bougouffa S."/>
            <person name="Bajic V.B."/>
            <person name="Ryu T."/>
            <person name="Ravasi T."/>
            <person name="Bayer T."/>
            <person name="Micklem G."/>
            <person name="Kim H."/>
            <person name="Bhak J."/>
            <person name="Lajeunesse T.C."/>
            <person name="Voolstra C.R."/>
        </authorList>
    </citation>
    <scope>NUCLEOTIDE SEQUENCE [LARGE SCALE GENOMIC DNA]</scope>
    <source>
        <strain evidence="2 3">CCMP2467</strain>
    </source>
</reference>
<comment type="caution">
    <text evidence="2">The sequence shown here is derived from an EMBL/GenBank/DDBJ whole genome shotgun (WGS) entry which is preliminary data.</text>
</comment>
<feature type="compositionally biased region" description="Low complexity" evidence="1">
    <location>
        <begin position="805"/>
        <end position="817"/>
    </location>
</feature>
<evidence type="ECO:0000313" key="2">
    <source>
        <dbReference type="EMBL" id="OLQ08243.1"/>
    </source>
</evidence>
<dbReference type="EMBL" id="LSRX01000121">
    <property type="protein sequence ID" value="OLQ08243.1"/>
    <property type="molecule type" value="Genomic_DNA"/>
</dbReference>
<feature type="region of interest" description="Disordered" evidence="1">
    <location>
        <begin position="1"/>
        <end position="48"/>
    </location>
</feature>
<sequence>MLSSVIAFGSSAMASGQQRSPTEMPVPTDVPSPTTPCEDEEEGETVTAPMLTAAQTSSIERTLTHSRPVGSVAQTSPVDLPVPTARPSPTSMNEGDDEEEAIVGPLPDAALQPPEPDAFGIVEPGTALRASPVPAAGELEIPARSGSALLDSALSESAPERTPTELPEDMPVPTEVPSPTSLRAEDEVDTLVEEVVTLPTQTLVPPSIRDRAGEDEANVPVQASAAAGTSAFMSDSGQMPRSPTDMPVPTELPSPTSAVSEPGPTAEELLITTAPPPTAPTALLEEAPPEAAFPPPMPESAPLSSSQVGSPSELPVPGDEATRRPRSVRKLRSPTEMVVPVPTEMPSPASLGALPEVPAMSPAALAAGLPQVYSSMAGMSSSAATQSPSELPVPTERPSPTELSAVESGMLGSSAFGSSAMASGQQRSPTEMPVPTDVPSPTTPCEEEEEGETVTAPMLTAAQTSSIERTLTHSRPVTSITQASPVDLPVPTARPSPTSMNEGDDEEEAIVGPLPDAAMQPPEPDAFGIVASPVPAAGEFEIPARTGSALLDSALSESAPERTPTELPEDMPVPTEVPSPTSLRAEDEVDTLVEEVVTLPTQTLIAPSMGDGVGEDEANVPVQASAAAGTSAFMSDSGQMPRSPTDMPVPTELPSPTSAGAEPVGTGEELVTTAPPPTAPTALVQEAPPDADFPPPMPESGPMSSSFAGSPSEMPVPTAVTEEEDETGPGSRPGVEAARFSPVVPAPGFAHGFSSAMGVSSSAATQSPSELPVPTERPSPTEMPVAARQRPAVPVVAMDSAMLGSSGALASSAAASGQEHSPTEMPVPTDVPSPTTPCEDEGETITAPLTAEVHTRTLTAVARPAREVVLSSPADLPVPTARPSPTSMSSARDDEEAMLVPLPFATAAHAPPELGESAVHSPVVMSPVDGAGGIEVPEAGPAPAAPETSPVDVPVPTHRPSPTSLQDPGDQEEELLEL</sequence>
<feature type="compositionally biased region" description="Polar residues" evidence="1">
    <location>
        <begin position="632"/>
        <end position="642"/>
    </location>
</feature>
<dbReference type="Proteomes" id="UP000186817">
    <property type="component" value="Unassembled WGS sequence"/>
</dbReference>
<feature type="region of interest" description="Disordered" evidence="1">
    <location>
        <begin position="202"/>
        <end position="347"/>
    </location>
</feature>
<feature type="region of interest" description="Disordered" evidence="1">
    <location>
        <begin position="378"/>
        <end position="506"/>
    </location>
</feature>
<feature type="compositionally biased region" description="Polar residues" evidence="1">
    <location>
        <begin position="461"/>
        <end position="484"/>
    </location>
</feature>
<gene>
    <name evidence="2" type="ORF">AK812_SmicGene8283</name>
</gene>